<proteinExistence type="predicted"/>
<name>A0A2G5DA49_AQUCA</name>
<keyword evidence="3" id="KW-1185">Reference proteome</keyword>
<dbReference type="InterPro" id="IPR027417">
    <property type="entry name" value="P-loop_NTPase"/>
</dbReference>
<evidence type="ECO:0000313" key="2">
    <source>
        <dbReference type="EMBL" id="PIA40390.1"/>
    </source>
</evidence>
<dbReference type="PANTHER" id="PTHR10492:SF92">
    <property type="entry name" value="ATP-DEPENDENT DNA HELICASE"/>
    <property type="match status" value="1"/>
</dbReference>
<gene>
    <name evidence="2" type="ORF">AQUCO_02500236v1</name>
</gene>
<feature type="domain" description="DNA helicase Pif1-like 2B" evidence="1">
    <location>
        <begin position="86"/>
        <end position="127"/>
    </location>
</feature>
<dbReference type="SUPFAM" id="SSF52540">
    <property type="entry name" value="P-loop containing nucleoside triphosphate hydrolases"/>
    <property type="match status" value="1"/>
</dbReference>
<dbReference type="Proteomes" id="UP000230069">
    <property type="component" value="Unassembled WGS sequence"/>
</dbReference>
<dbReference type="STRING" id="218851.A0A2G5DA49"/>
<dbReference type="EMBL" id="KZ305042">
    <property type="protein sequence ID" value="PIA40390.1"/>
    <property type="molecule type" value="Genomic_DNA"/>
</dbReference>
<reference evidence="2 3" key="1">
    <citation type="submission" date="2017-09" db="EMBL/GenBank/DDBJ databases">
        <title>WGS assembly of Aquilegia coerulea Goldsmith.</title>
        <authorList>
            <person name="Hodges S."/>
            <person name="Kramer E."/>
            <person name="Nordborg M."/>
            <person name="Tomkins J."/>
            <person name="Borevitz J."/>
            <person name="Derieg N."/>
            <person name="Yan J."/>
            <person name="Mihaltcheva S."/>
            <person name="Hayes R.D."/>
            <person name="Rokhsar D."/>
        </authorList>
    </citation>
    <scope>NUCLEOTIDE SEQUENCE [LARGE SCALE GENOMIC DNA]</scope>
    <source>
        <strain evidence="3">cv. Goldsmith</strain>
    </source>
</reference>
<evidence type="ECO:0000259" key="1">
    <source>
        <dbReference type="Pfam" id="PF21530"/>
    </source>
</evidence>
<evidence type="ECO:0000313" key="3">
    <source>
        <dbReference type="Proteomes" id="UP000230069"/>
    </source>
</evidence>
<dbReference type="Pfam" id="PF21530">
    <property type="entry name" value="Pif1_2B_dom"/>
    <property type="match status" value="1"/>
</dbReference>
<sequence length="185" mass="21045">MPVGTRTYNHVNELLSSVYPALNVQGTATSSFLKNRTILAPRNDDVKDINHAALEMFPGEYIEYLGADKAIEQDGDQPPSYTTDTLNSLDPSSLPPFRLRLKVGSPIMLLRNIAPRDGLCNGTRLIVERWATRVIEARKHLQETSLSSFHQMQPSSFHQMQPSSFYHLYHPSIRCSQLYYQHRLS</sequence>
<dbReference type="OrthoDB" id="1726813at2759"/>
<dbReference type="PANTHER" id="PTHR10492">
    <property type="match status" value="1"/>
</dbReference>
<accession>A0A2G5DA49</accession>
<dbReference type="InParanoid" id="A0A2G5DA49"/>
<dbReference type="InterPro" id="IPR049163">
    <property type="entry name" value="Pif1-like_2B_dom"/>
</dbReference>
<dbReference type="AlphaFoldDB" id="A0A2G5DA49"/>
<organism evidence="2 3">
    <name type="scientific">Aquilegia coerulea</name>
    <name type="common">Rocky mountain columbine</name>
    <dbReference type="NCBI Taxonomy" id="218851"/>
    <lineage>
        <taxon>Eukaryota</taxon>
        <taxon>Viridiplantae</taxon>
        <taxon>Streptophyta</taxon>
        <taxon>Embryophyta</taxon>
        <taxon>Tracheophyta</taxon>
        <taxon>Spermatophyta</taxon>
        <taxon>Magnoliopsida</taxon>
        <taxon>Ranunculales</taxon>
        <taxon>Ranunculaceae</taxon>
        <taxon>Thalictroideae</taxon>
        <taxon>Aquilegia</taxon>
    </lineage>
</organism>
<protein>
    <recommendedName>
        <fullName evidence="1">DNA helicase Pif1-like 2B domain-containing protein</fullName>
    </recommendedName>
</protein>